<dbReference type="SUPFAM" id="SSF54060">
    <property type="entry name" value="His-Me finger endonucleases"/>
    <property type="match status" value="1"/>
</dbReference>
<feature type="domain" description="NUMOD4" evidence="1">
    <location>
        <begin position="8"/>
        <end position="55"/>
    </location>
</feature>
<reference evidence="2 3" key="1">
    <citation type="submission" date="2024-06" db="EMBL/GenBank/DDBJ databases">
        <title>The Natural Products Discovery Center: Release of the First 8490 Sequenced Strains for Exploring Actinobacteria Biosynthetic Diversity.</title>
        <authorList>
            <person name="Kalkreuter E."/>
            <person name="Kautsar S.A."/>
            <person name="Yang D."/>
            <person name="Bader C.D."/>
            <person name="Teijaro C.N."/>
            <person name="Fluegel L."/>
            <person name="Davis C.M."/>
            <person name="Simpson J.R."/>
            <person name="Lauterbach L."/>
            <person name="Steele A.D."/>
            <person name="Gui C."/>
            <person name="Meng S."/>
            <person name="Li G."/>
            <person name="Viehrig K."/>
            <person name="Ye F."/>
            <person name="Su P."/>
            <person name="Kiefer A.F."/>
            <person name="Nichols A."/>
            <person name="Cepeda A.J."/>
            <person name="Yan W."/>
            <person name="Fan B."/>
            <person name="Jiang Y."/>
            <person name="Adhikari A."/>
            <person name="Zheng C.-J."/>
            <person name="Schuster L."/>
            <person name="Cowan T.M."/>
            <person name="Smanski M.J."/>
            <person name="Chevrette M.G."/>
            <person name="De Carvalho L.P.S."/>
            <person name="Shen B."/>
        </authorList>
    </citation>
    <scope>NUCLEOTIDE SEQUENCE [LARGE SCALE GENOMIC DNA]</scope>
    <source>
        <strain evidence="2 3">NPDC006434</strain>
    </source>
</reference>
<dbReference type="Proteomes" id="UP001550210">
    <property type="component" value="Unassembled WGS sequence"/>
</dbReference>
<gene>
    <name evidence="2" type="ORF">ABZZ21_23845</name>
</gene>
<keyword evidence="3" id="KW-1185">Reference proteome</keyword>
<sequence length="80" mass="9219">MSQRVITEEWRKIPGFKPIYEVSNFGEVRSWGAQANGRTLTTRPHKRNGLPTVQVMREGGKVRPFLVHVLVQRAFPEEES</sequence>
<protein>
    <submittedName>
        <fullName evidence="2">NUMOD4 domain-containing protein</fullName>
    </submittedName>
</protein>
<name>A0ABV2V2J1_9ACTN</name>
<comment type="caution">
    <text evidence="2">The sequence shown here is derived from an EMBL/GenBank/DDBJ whole genome shotgun (WGS) entry which is preliminary data.</text>
</comment>
<proteinExistence type="predicted"/>
<dbReference type="EMBL" id="JBEXPZ010000031">
    <property type="protein sequence ID" value="MET9847525.1"/>
    <property type="molecule type" value="Genomic_DNA"/>
</dbReference>
<evidence type="ECO:0000313" key="3">
    <source>
        <dbReference type="Proteomes" id="UP001550210"/>
    </source>
</evidence>
<dbReference type="Gene3D" id="3.90.75.20">
    <property type="match status" value="1"/>
</dbReference>
<accession>A0ABV2V2J1</accession>
<evidence type="ECO:0000259" key="1">
    <source>
        <dbReference type="Pfam" id="PF07463"/>
    </source>
</evidence>
<organism evidence="2 3">
    <name type="scientific">Streptomyces ossamyceticus</name>
    <dbReference type="NCBI Taxonomy" id="249581"/>
    <lineage>
        <taxon>Bacteria</taxon>
        <taxon>Bacillati</taxon>
        <taxon>Actinomycetota</taxon>
        <taxon>Actinomycetes</taxon>
        <taxon>Kitasatosporales</taxon>
        <taxon>Streptomycetaceae</taxon>
        <taxon>Streptomyces</taxon>
    </lineage>
</organism>
<dbReference type="Pfam" id="PF07463">
    <property type="entry name" value="NUMOD4"/>
    <property type="match status" value="1"/>
</dbReference>
<dbReference type="InterPro" id="IPR044925">
    <property type="entry name" value="His-Me_finger_sf"/>
</dbReference>
<dbReference type="RefSeq" id="WP_355398847.1">
    <property type="nucleotide sequence ID" value="NZ_JBEXPZ010000031.1"/>
</dbReference>
<dbReference type="InterPro" id="IPR010902">
    <property type="entry name" value="NUMOD4"/>
</dbReference>
<evidence type="ECO:0000313" key="2">
    <source>
        <dbReference type="EMBL" id="MET9847525.1"/>
    </source>
</evidence>